<accession>A0AA87IFZ5</accession>
<dbReference type="RefSeq" id="WP_007055780.1">
    <property type="nucleotide sequence ID" value="NZ_AJTF01000096.1"/>
</dbReference>
<protein>
    <submittedName>
        <fullName evidence="1">Uncharacterized protein</fullName>
    </submittedName>
</protein>
<sequence>MSAENKTIEIEPDINTDAEQQPDVCLSLKGLDTEVTLPNLNSADLPIELVNVVLIVKSKVVLSEEETFHATAVFLAYLQEMQPTLWNKLRKAGNPLGWISAIVKGWAEGSGLDPKSFTSSSSTNSITRR</sequence>
<dbReference type="AlphaFoldDB" id="A0AA87IFZ5"/>
<reference evidence="1 2" key="1">
    <citation type="journal article" date="2013" name="Genome Announc.">
        <title>Draft Genome Sequences of Two Pairs of Human Intestinal Bifidobacterium longum subsp. longum Strains, 44B and 1-6B and 35B and 2-2B, Consecutively Isolated from Two Children after a 5-Year Time Period.</title>
        <authorList>
            <person name="Shkoporov A.N."/>
            <person name="Efimov B.A."/>
            <person name="Khokhlova E.V."/>
            <person name="Chaplin A.V."/>
            <person name="Kafarskaya L.I."/>
            <person name="Durkin A.S."/>
            <person name="McCorrison J."/>
            <person name="Torralba M."/>
            <person name="Gillis M."/>
            <person name="Sutton G."/>
            <person name="Weibel D.B."/>
            <person name="Nelson K.E."/>
            <person name="Smeianov V.V."/>
        </authorList>
    </citation>
    <scope>NUCLEOTIDE SEQUENCE [LARGE SCALE GENOMIC DNA]</scope>
    <source>
        <strain evidence="1 2">1-6B</strain>
    </source>
</reference>
<organism evidence="1 2">
    <name type="scientific">Bifidobacterium longum subsp. longum 1-6B</name>
    <dbReference type="NCBI Taxonomy" id="1161744"/>
    <lineage>
        <taxon>Bacteria</taxon>
        <taxon>Bacillati</taxon>
        <taxon>Actinomycetota</taxon>
        <taxon>Actinomycetes</taxon>
        <taxon>Bifidobacteriales</taxon>
        <taxon>Bifidobacteriaceae</taxon>
        <taxon>Bifidobacterium</taxon>
    </lineage>
</organism>
<evidence type="ECO:0000313" key="1">
    <source>
        <dbReference type="EMBL" id="EIJ24925.1"/>
    </source>
</evidence>
<evidence type="ECO:0000313" key="2">
    <source>
        <dbReference type="Proteomes" id="UP000006410"/>
    </source>
</evidence>
<gene>
    <name evidence="1" type="ORF">HMPREF1313_2410</name>
</gene>
<dbReference type="EMBL" id="AJTF01000096">
    <property type="protein sequence ID" value="EIJ24925.1"/>
    <property type="molecule type" value="Genomic_DNA"/>
</dbReference>
<comment type="caution">
    <text evidence="1">The sequence shown here is derived from an EMBL/GenBank/DDBJ whole genome shotgun (WGS) entry which is preliminary data.</text>
</comment>
<name>A0AA87IFZ5_BIFLL</name>
<dbReference type="Proteomes" id="UP000006410">
    <property type="component" value="Unassembled WGS sequence"/>
</dbReference>
<proteinExistence type="predicted"/>